<evidence type="ECO:0000313" key="2">
    <source>
        <dbReference type="EMBL" id="GAH76790.1"/>
    </source>
</evidence>
<comment type="caution">
    <text evidence="2">The sequence shown here is derived from an EMBL/GenBank/DDBJ whole genome shotgun (WGS) entry which is preliminary data.</text>
</comment>
<accession>X1J5I5</accession>
<reference evidence="2" key="1">
    <citation type="journal article" date="2014" name="Front. Microbiol.">
        <title>High frequency of phylogenetically diverse reductive dehalogenase-homologous genes in deep subseafloor sedimentary metagenomes.</title>
        <authorList>
            <person name="Kawai M."/>
            <person name="Futagami T."/>
            <person name="Toyoda A."/>
            <person name="Takaki Y."/>
            <person name="Nishi S."/>
            <person name="Hori S."/>
            <person name="Arai W."/>
            <person name="Tsubouchi T."/>
            <person name="Morono Y."/>
            <person name="Uchiyama I."/>
            <person name="Ito T."/>
            <person name="Fujiyama A."/>
            <person name="Inagaki F."/>
            <person name="Takami H."/>
        </authorList>
    </citation>
    <scope>NUCLEOTIDE SEQUENCE</scope>
    <source>
        <strain evidence="2">Expedition CK06-06</strain>
    </source>
</reference>
<organism evidence="2">
    <name type="scientific">marine sediment metagenome</name>
    <dbReference type="NCBI Taxonomy" id="412755"/>
    <lineage>
        <taxon>unclassified sequences</taxon>
        <taxon>metagenomes</taxon>
        <taxon>ecological metagenomes</taxon>
    </lineage>
</organism>
<proteinExistence type="predicted"/>
<feature type="region of interest" description="Disordered" evidence="1">
    <location>
        <begin position="34"/>
        <end position="64"/>
    </location>
</feature>
<name>X1J5I5_9ZZZZ</name>
<dbReference type="Gene3D" id="1.20.5.340">
    <property type="match status" value="1"/>
</dbReference>
<dbReference type="AlphaFoldDB" id="X1J5I5"/>
<protein>
    <submittedName>
        <fullName evidence="2">Uncharacterized protein</fullName>
    </submittedName>
</protein>
<evidence type="ECO:0000256" key="1">
    <source>
        <dbReference type="SAM" id="MobiDB-lite"/>
    </source>
</evidence>
<feature type="non-terminal residue" evidence="2">
    <location>
        <position position="1"/>
    </location>
</feature>
<dbReference type="EMBL" id="BARU01042913">
    <property type="protein sequence ID" value="GAH76790.1"/>
    <property type="molecule type" value="Genomic_DNA"/>
</dbReference>
<gene>
    <name evidence="2" type="ORF">S03H2_65823</name>
</gene>
<sequence length="64" mass="7506">EAHIAEKEYKIREFERRIKKVEVEIDQLEQELNEVEGDISAHQSGQPSRPKESYPLEPTVLEDD</sequence>